<organism evidence="3 4">
    <name type="scientific">Dichanthelium oligosanthes</name>
    <dbReference type="NCBI Taxonomy" id="888268"/>
    <lineage>
        <taxon>Eukaryota</taxon>
        <taxon>Viridiplantae</taxon>
        <taxon>Streptophyta</taxon>
        <taxon>Embryophyta</taxon>
        <taxon>Tracheophyta</taxon>
        <taxon>Spermatophyta</taxon>
        <taxon>Magnoliopsida</taxon>
        <taxon>Liliopsida</taxon>
        <taxon>Poales</taxon>
        <taxon>Poaceae</taxon>
        <taxon>PACMAD clade</taxon>
        <taxon>Panicoideae</taxon>
        <taxon>Panicodae</taxon>
        <taxon>Paniceae</taxon>
        <taxon>Dichantheliinae</taxon>
        <taxon>Dichanthelium</taxon>
    </lineage>
</organism>
<feature type="compositionally biased region" description="Polar residues" evidence="1">
    <location>
        <begin position="137"/>
        <end position="148"/>
    </location>
</feature>
<dbReference type="Pfam" id="PF05627">
    <property type="entry name" value="AvrRpt-cleavage"/>
    <property type="match status" value="2"/>
</dbReference>
<evidence type="ECO:0000313" key="4">
    <source>
        <dbReference type="Proteomes" id="UP000095767"/>
    </source>
</evidence>
<dbReference type="EMBL" id="LWDX02069392">
    <property type="protein sequence ID" value="OEL14629.1"/>
    <property type="molecule type" value="Genomic_DNA"/>
</dbReference>
<comment type="caution">
    <text evidence="3">The sequence shown here is derived from an EMBL/GenBank/DDBJ whole genome shotgun (WGS) entry which is preliminary data.</text>
</comment>
<feature type="domain" description="RIN4 pathogenic type III effector avirulence factor Avr cleavage site" evidence="2">
    <location>
        <begin position="97"/>
        <end position="130"/>
    </location>
</feature>
<keyword evidence="4" id="KW-1185">Reference proteome</keyword>
<reference evidence="3 4" key="1">
    <citation type="submission" date="2016-09" db="EMBL/GenBank/DDBJ databases">
        <title>The draft genome of Dichanthelium oligosanthes: A C3 panicoid grass species.</title>
        <authorList>
            <person name="Studer A.J."/>
            <person name="Schnable J.C."/>
            <person name="Brutnell T.P."/>
        </authorList>
    </citation>
    <scope>NUCLEOTIDE SEQUENCE [LARGE SCALE GENOMIC DNA]</scope>
    <source>
        <strain evidence="4">cv. Kellogg 1175</strain>
        <tissue evidence="3">Leaf</tissue>
    </source>
</reference>
<dbReference type="PANTHER" id="PTHR33159">
    <property type="entry name" value="RPM1-INTERACTING PROTEIN 4 (RIN4) FAMILY PROTEIN"/>
    <property type="match status" value="1"/>
</dbReference>
<dbReference type="InterPro" id="IPR040387">
    <property type="entry name" value="RIN4/NOI4"/>
</dbReference>
<evidence type="ECO:0000259" key="2">
    <source>
        <dbReference type="Pfam" id="PF05627"/>
    </source>
</evidence>
<dbReference type="Proteomes" id="UP000095767">
    <property type="component" value="Unassembled WGS sequence"/>
</dbReference>
<feature type="domain" description="RIN4 pathogenic type III effector avirulence factor Avr cleavage site" evidence="2">
    <location>
        <begin position="16"/>
        <end position="44"/>
    </location>
</feature>
<sequence>MILKPFNKCTLQGTAGNIPKFGEWKASDGGSPYTMYFENARKRRNNSGITPPPVASPAHMVNAPEGHRTPPRAADAKPVKPQDRANRSQNQAKAGQCGSVPTWGQWNESNSGAGAQQYTLVFDQLREERRTAPPTPSIEQRQRPTPNRATHHDLYDHAPKVESHFDFSFISASPLQY</sequence>
<feature type="region of interest" description="Disordered" evidence="1">
    <location>
        <begin position="42"/>
        <end position="111"/>
    </location>
</feature>
<dbReference type="PANTHER" id="PTHR33159:SF29">
    <property type="entry name" value="OS11G0482200 PROTEIN"/>
    <property type="match status" value="1"/>
</dbReference>
<proteinExistence type="predicted"/>
<evidence type="ECO:0000313" key="3">
    <source>
        <dbReference type="EMBL" id="OEL14629.1"/>
    </source>
</evidence>
<gene>
    <name evidence="3" type="ORF">BAE44_0024352</name>
</gene>
<evidence type="ECO:0000256" key="1">
    <source>
        <dbReference type="SAM" id="MobiDB-lite"/>
    </source>
</evidence>
<feature type="compositionally biased region" description="Basic and acidic residues" evidence="1">
    <location>
        <begin position="74"/>
        <end position="86"/>
    </location>
</feature>
<name>A0A1E5UP11_9POAL</name>
<dbReference type="GO" id="GO:0005886">
    <property type="term" value="C:plasma membrane"/>
    <property type="evidence" value="ECO:0007669"/>
    <property type="project" value="TreeGrafter"/>
</dbReference>
<protein>
    <recommendedName>
        <fullName evidence="2">RIN4 pathogenic type III effector avirulence factor Avr cleavage site domain-containing protein</fullName>
    </recommendedName>
</protein>
<dbReference type="AlphaFoldDB" id="A0A1E5UP11"/>
<dbReference type="InterPro" id="IPR008700">
    <property type="entry name" value="TypeIII_avirulence_cleave"/>
</dbReference>
<dbReference type="OrthoDB" id="618929at2759"/>
<accession>A0A1E5UP11</accession>
<feature type="compositionally biased region" description="Polar residues" evidence="1">
    <location>
        <begin position="102"/>
        <end position="111"/>
    </location>
</feature>
<feature type="region of interest" description="Disordered" evidence="1">
    <location>
        <begin position="130"/>
        <end position="152"/>
    </location>
</feature>